<dbReference type="GO" id="GO:0071949">
    <property type="term" value="F:FAD binding"/>
    <property type="evidence" value="ECO:0007669"/>
    <property type="project" value="InterPro"/>
</dbReference>
<dbReference type="GO" id="GO:0005829">
    <property type="term" value="C:cytosol"/>
    <property type="evidence" value="ECO:0007669"/>
    <property type="project" value="TreeGrafter"/>
</dbReference>
<evidence type="ECO:0000256" key="8">
    <source>
        <dbReference type="ARBA" id="ARBA00022827"/>
    </source>
</evidence>
<evidence type="ECO:0000256" key="14">
    <source>
        <dbReference type="ARBA" id="ARBA00023316"/>
    </source>
</evidence>
<dbReference type="InterPro" id="IPR006094">
    <property type="entry name" value="Oxid_FAD_bind_N"/>
</dbReference>
<dbReference type="GO" id="GO:0071555">
    <property type="term" value="P:cell wall organization"/>
    <property type="evidence" value="ECO:0007669"/>
    <property type="project" value="UniProtKB-KW"/>
</dbReference>
<dbReference type="Proteomes" id="UP000249377">
    <property type="component" value="Unassembled WGS sequence"/>
</dbReference>
<keyword evidence="11 16" id="KW-0573">Peptidoglycan synthesis</keyword>
<comment type="similarity">
    <text evidence="16">Belongs to the MurB family.</text>
</comment>
<feature type="active site" evidence="16">
    <location>
        <position position="177"/>
    </location>
</feature>
<keyword evidence="14 16" id="KW-0961">Cell wall biogenesis/degradation</keyword>
<dbReference type="InterPro" id="IPR036635">
    <property type="entry name" value="MurB_C_sf"/>
</dbReference>
<feature type="active site" description="Proton donor" evidence="16">
    <location>
        <position position="227"/>
    </location>
</feature>
<dbReference type="InterPro" id="IPR016166">
    <property type="entry name" value="FAD-bd_PCMH"/>
</dbReference>
<dbReference type="SUPFAM" id="SSF56194">
    <property type="entry name" value="Uridine diphospho-N-Acetylenolpyruvylglucosamine reductase, MurB, C-terminal domain"/>
    <property type="match status" value="1"/>
</dbReference>
<comment type="function">
    <text evidence="2 16">Cell wall formation.</text>
</comment>
<dbReference type="InterPro" id="IPR016169">
    <property type="entry name" value="FAD-bd_PCMH_sub2"/>
</dbReference>
<dbReference type="InterPro" id="IPR036318">
    <property type="entry name" value="FAD-bd_PCMH-like_sf"/>
</dbReference>
<comment type="caution">
    <text evidence="18">The sequence shown here is derived from an EMBL/GenBank/DDBJ whole genome shotgun (WGS) entry which is preliminary data.</text>
</comment>
<keyword evidence="12 16" id="KW-0560">Oxidoreductase</keyword>
<dbReference type="PANTHER" id="PTHR21071:SF4">
    <property type="entry name" value="UDP-N-ACETYLENOLPYRUVOYLGLUCOSAMINE REDUCTASE"/>
    <property type="match status" value="1"/>
</dbReference>
<gene>
    <name evidence="16" type="primary">murB</name>
    <name evidence="18" type="ORF">DPQ25_00205</name>
</gene>
<protein>
    <recommendedName>
        <fullName evidence="16">UDP-N-acetylenolpyruvoylglucosamine reductase</fullName>
        <ecNumber evidence="16">1.3.1.98</ecNumber>
    </recommendedName>
    <alternativeName>
        <fullName evidence="16">UDP-N-acetylmuramate dehydrogenase</fullName>
    </alternativeName>
</protein>
<accession>A0A328UFZ3</accession>
<dbReference type="AlphaFoldDB" id="A0A328UFZ3"/>
<evidence type="ECO:0000256" key="4">
    <source>
        <dbReference type="ARBA" id="ARBA00004752"/>
    </source>
</evidence>
<dbReference type="InterPro" id="IPR016167">
    <property type="entry name" value="FAD-bd_PCMH_sub1"/>
</dbReference>
<dbReference type="Pfam" id="PF01565">
    <property type="entry name" value="FAD_binding_4"/>
    <property type="match status" value="1"/>
</dbReference>
<dbReference type="GO" id="GO:0051301">
    <property type="term" value="P:cell division"/>
    <property type="evidence" value="ECO:0007669"/>
    <property type="project" value="UniProtKB-KW"/>
</dbReference>
<evidence type="ECO:0000256" key="3">
    <source>
        <dbReference type="ARBA" id="ARBA00004496"/>
    </source>
</evidence>
<evidence type="ECO:0000313" key="18">
    <source>
        <dbReference type="EMBL" id="RAQ29981.1"/>
    </source>
</evidence>
<keyword evidence="8 16" id="KW-0274">FAD</keyword>
<evidence type="ECO:0000256" key="5">
    <source>
        <dbReference type="ARBA" id="ARBA00022490"/>
    </source>
</evidence>
<comment type="cofactor">
    <cofactor evidence="1 16">
        <name>FAD</name>
        <dbReference type="ChEBI" id="CHEBI:57692"/>
    </cofactor>
</comment>
<dbReference type="Pfam" id="PF02873">
    <property type="entry name" value="MurB_C"/>
    <property type="match status" value="1"/>
</dbReference>
<dbReference type="PROSITE" id="PS51387">
    <property type="entry name" value="FAD_PCMH"/>
    <property type="match status" value="1"/>
</dbReference>
<evidence type="ECO:0000256" key="1">
    <source>
        <dbReference type="ARBA" id="ARBA00001974"/>
    </source>
</evidence>
<feature type="active site" evidence="16">
    <location>
        <position position="297"/>
    </location>
</feature>
<keyword evidence="9 16" id="KW-0521">NADP</keyword>
<dbReference type="GO" id="GO:0008360">
    <property type="term" value="P:regulation of cell shape"/>
    <property type="evidence" value="ECO:0007669"/>
    <property type="project" value="UniProtKB-KW"/>
</dbReference>
<keyword evidence="6 16" id="KW-0132">Cell division</keyword>
<evidence type="ECO:0000256" key="15">
    <source>
        <dbReference type="ARBA" id="ARBA00048914"/>
    </source>
</evidence>
<evidence type="ECO:0000256" key="12">
    <source>
        <dbReference type="ARBA" id="ARBA00023002"/>
    </source>
</evidence>
<proteinExistence type="inferred from homology"/>
<dbReference type="GO" id="GO:0008762">
    <property type="term" value="F:UDP-N-acetylmuramate dehydrogenase activity"/>
    <property type="evidence" value="ECO:0007669"/>
    <property type="project" value="UniProtKB-UniRule"/>
</dbReference>
<dbReference type="EMBL" id="QLYR01000001">
    <property type="protein sequence ID" value="RAQ29981.1"/>
    <property type="molecule type" value="Genomic_DNA"/>
</dbReference>
<sequence>MEAIEQLERTAVSACCLTTRDEPMSRHTTFRIGGPADLFVVAHTYEALCAILQEAGRLALPVMTIGKGSNLLVGDGGIRGCVVSLAGDFENIHLRNGNEVVAGAGTSLAGLCNFAKKWQLSGLEFAWGIPGSVGGAAFMNAGAYGGEMKDVVRTVVYAGADGVKRSVEGEKLRFAYRHSVFMDEGGVLCSVTFQLRPGNTDQIAALMEDYYSRRKAKQPLNKPSAGSVFKRPEGHFAGTLIEQCGLKGCAIGGAMVSEKHAGFIVNRGGATCEDVLRLIEHIQQVVAQQTGVHLECEVKAVGERRK</sequence>
<dbReference type="Gene3D" id="3.30.43.10">
    <property type="entry name" value="Uridine Diphospho-n-acetylenolpyruvylglucosamine Reductase, domain 2"/>
    <property type="match status" value="1"/>
</dbReference>
<dbReference type="NCBIfam" id="TIGR00179">
    <property type="entry name" value="murB"/>
    <property type="match status" value="1"/>
</dbReference>
<keyword evidence="7 16" id="KW-0285">Flavoprotein</keyword>
<dbReference type="EC" id="1.3.1.98" evidence="16"/>
<evidence type="ECO:0000256" key="11">
    <source>
        <dbReference type="ARBA" id="ARBA00022984"/>
    </source>
</evidence>
<comment type="subcellular location">
    <subcellularLocation>
        <location evidence="3 16">Cytoplasm</location>
    </subcellularLocation>
</comment>
<dbReference type="UniPathway" id="UPA00219"/>
<keyword evidence="5 16" id="KW-0963">Cytoplasm</keyword>
<organism evidence="18 19">
    <name type="scientific">Hydrogeniiclostridium mannosilyticum</name>
    <dbReference type="NCBI Taxonomy" id="2764322"/>
    <lineage>
        <taxon>Bacteria</taxon>
        <taxon>Bacillati</taxon>
        <taxon>Bacillota</taxon>
        <taxon>Clostridia</taxon>
        <taxon>Eubacteriales</taxon>
        <taxon>Acutalibacteraceae</taxon>
        <taxon>Hydrogeniiclostridium</taxon>
    </lineage>
</organism>
<comment type="pathway">
    <text evidence="4 16">Cell wall biogenesis; peptidoglycan biosynthesis.</text>
</comment>
<evidence type="ECO:0000256" key="16">
    <source>
        <dbReference type="HAMAP-Rule" id="MF_00037"/>
    </source>
</evidence>
<keyword evidence="19" id="KW-1185">Reference proteome</keyword>
<evidence type="ECO:0000256" key="9">
    <source>
        <dbReference type="ARBA" id="ARBA00022857"/>
    </source>
</evidence>
<evidence type="ECO:0000256" key="6">
    <source>
        <dbReference type="ARBA" id="ARBA00022618"/>
    </source>
</evidence>
<evidence type="ECO:0000313" key="19">
    <source>
        <dbReference type="Proteomes" id="UP000249377"/>
    </source>
</evidence>
<dbReference type="HAMAP" id="MF_00037">
    <property type="entry name" value="MurB"/>
    <property type="match status" value="1"/>
</dbReference>
<evidence type="ECO:0000256" key="13">
    <source>
        <dbReference type="ARBA" id="ARBA00023306"/>
    </source>
</evidence>
<keyword evidence="13 16" id="KW-0131">Cell cycle</keyword>
<evidence type="ECO:0000256" key="2">
    <source>
        <dbReference type="ARBA" id="ARBA00003921"/>
    </source>
</evidence>
<dbReference type="Gene3D" id="3.90.78.10">
    <property type="entry name" value="UDP-N-acetylenolpyruvoylglucosamine reductase, C-terminal domain"/>
    <property type="match status" value="1"/>
</dbReference>
<name>A0A328UFZ3_9FIRM</name>
<dbReference type="PANTHER" id="PTHR21071">
    <property type="entry name" value="UDP-N-ACETYLENOLPYRUVOYLGLUCOSAMINE REDUCTASE"/>
    <property type="match status" value="1"/>
</dbReference>
<comment type="catalytic activity">
    <reaction evidence="15 16">
        <text>UDP-N-acetyl-alpha-D-muramate + NADP(+) = UDP-N-acetyl-3-O-(1-carboxyvinyl)-alpha-D-glucosamine + NADPH + H(+)</text>
        <dbReference type="Rhea" id="RHEA:12248"/>
        <dbReference type="ChEBI" id="CHEBI:15378"/>
        <dbReference type="ChEBI" id="CHEBI:57783"/>
        <dbReference type="ChEBI" id="CHEBI:58349"/>
        <dbReference type="ChEBI" id="CHEBI:68483"/>
        <dbReference type="ChEBI" id="CHEBI:70757"/>
        <dbReference type="EC" id="1.3.1.98"/>
    </reaction>
</comment>
<keyword evidence="10 16" id="KW-0133">Cell shape</keyword>
<evidence type="ECO:0000256" key="7">
    <source>
        <dbReference type="ARBA" id="ARBA00022630"/>
    </source>
</evidence>
<evidence type="ECO:0000256" key="10">
    <source>
        <dbReference type="ARBA" id="ARBA00022960"/>
    </source>
</evidence>
<dbReference type="InterPro" id="IPR003170">
    <property type="entry name" value="MurB"/>
</dbReference>
<reference evidence="18 19" key="1">
    <citation type="submission" date="2018-06" db="EMBL/GenBank/DDBJ databases">
        <title>Noncontiguous genome sequence of Ruminococcaceae bacterium ASD2818.</title>
        <authorList>
            <person name="Chaplin A.V."/>
            <person name="Sokolova S.R."/>
            <person name="Kochetkova T.O."/>
            <person name="Goltsov A.Y."/>
            <person name="Trofimov D.Y."/>
            <person name="Efimov B.A."/>
        </authorList>
    </citation>
    <scope>NUCLEOTIDE SEQUENCE [LARGE SCALE GENOMIC DNA]</scope>
    <source>
        <strain evidence="18 19">ASD2818</strain>
    </source>
</reference>
<dbReference type="RefSeq" id="WP_112331177.1">
    <property type="nucleotide sequence ID" value="NZ_QLYR01000001.1"/>
</dbReference>
<dbReference type="GO" id="GO:0009252">
    <property type="term" value="P:peptidoglycan biosynthetic process"/>
    <property type="evidence" value="ECO:0007669"/>
    <property type="project" value="UniProtKB-UniRule"/>
</dbReference>
<feature type="domain" description="FAD-binding PCMH-type" evidence="17">
    <location>
        <begin position="31"/>
        <end position="198"/>
    </location>
</feature>
<dbReference type="InterPro" id="IPR011601">
    <property type="entry name" value="MurB_C"/>
</dbReference>
<dbReference type="Gene3D" id="3.30.465.10">
    <property type="match status" value="1"/>
</dbReference>
<dbReference type="NCBIfam" id="NF010480">
    <property type="entry name" value="PRK13905.1"/>
    <property type="match status" value="1"/>
</dbReference>
<evidence type="ECO:0000259" key="17">
    <source>
        <dbReference type="PROSITE" id="PS51387"/>
    </source>
</evidence>
<dbReference type="SUPFAM" id="SSF56176">
    <property type="entry name" value="FAD-binding/transporter-associated domain-like"/>
    <property type="match status" value="1"/>
</dbReference>